<evidence type="ECO:0000313" key="2">
    <source>
        <dbReference type="Proteomes" id="UP000789920"/>
    </source>
</evidence>
<proteinExistence type="predicted"/>
<comment type="caution">
    <text evidence="1">The sequence shown here is derived from an EMBL/GenBank/DDBJ whole genome shotgun (WGS) entry which is preliminary data.</text>
</comment>
<protein>
    <submittedName>
        <fullName evidence="1">24190_t:CDS:1</fullName>
    </submittedName>
</protein>
<gene>
    <name evidence="1" type="ORF">RPERSI_LOCUS17766</name>
</gene>
<feature type="non-terminal residue" evidence="1">
    <location>
        <position position="1"/>
    </location>
</feature>
<keyword evidence="2" id="KW-1185">Reference proteome</keyword>
<evidence type="ECO:0000313" key="1">
    <source>
        <dbReference type="EMBL" id="CAG8782217.1"/>
    </source>
</evidence>
<name>A0ACA9R9P6_9GLOM</name>
<organism evidence="1 2">
    <name type="scientific">Racocetra persica</name>
    <dbReference type="NCBI Taxonomy" id="160502"/>
    <lineage>
        <taxon>Eukaryota</taxon>
        <taxon>Fungi</taxon>
        <taxon>Fungi incertae sedis</taxon>
        <taxon>Mucoromycota</taxon>
        <taxon>Glomeromycotina</taxon>
        <taxon>Glomeromycetes</taxon>
        <taxon>Diversisporales</taxon>
        <taxon>Gigasporaceae</taxon>
        <taxon>Racocetra</taxon>
    </lineage>
</organism>
<reference evidence="1" key="1">
    <citation type="submission" date="2021-06" db="EMBL/GenBank/DDBJ databases">
        <authorList>
            <person name="Kallberg Y."/>
            <person name="Tangrot J."/>
            <person name="Rosling A."/>
        </authorList>
    </citation>
    <scope>NUCLEOTIDE SEQUENCE</scope>
    <source>
        <strain evidence="1">MA461A</strain>
    </source>
</reference>
<dbReference type="Proteomes" id="UP000789920">
    <property type="component" value="Unassembled WGS sequence"/>
</dbReference>
<dbReference type="EMBL" id="CAJVQC010045948">
    <property type="protein sequence ID" value="CAG8782217.1"/>
    <property type="molecule type" value="Genomic_DNA"/>
</dbReference>
<accession>A0ACA9R9P6</accession>
<sequence length="61" mass="7123">KIKSTFRATFQPPSRTSLVEFLLGTYAPVFLRFVLMWSMVHGSEDQERALFQHIPEIKKVL</sequence>